<reference evidence="1" key="1">
    <citation type="submission" date="2021-06" db="EMBL/GenBank/DDBJ databases">
        <authorList>
            <person name="Kallberg Y."/>
            <person name="Tangrot J."/>
            <person name="Rosling A."/>
        </authorList>
    </citation>
    <scope>NUCLEOTIDE SEQUENCE</scope>
    <source>
        <strain evidence="1">AU212A</strain>
    </source>
</reference>
<dbReference type="Proteomes" id="UP000789860">
    <property type="component" value="Unassembled WGS sequence"/>
</dbReference>
<comment type="caution">
    <text evidence="1">The sequence shown here is derived from an EMBL/GenBank/DDBJ whole genome shotgun (WGS) entry which is preliminary data.</text>
</comment>
<evidence type="ECO:0000313" key="2">
    <source>
        <dbReference type="Proteomes" id="UP000789860"/>
    </source>
</evidence>
<keyword evidence="2" id="KW-1185">Reference proteome</keyword>
<organism evidence="1 2">
    <name type="scientific">Scutellospora calospora</name>
    <dbReference type="NCBI Taxonomy" id="85575"/>
    <lineage>
        <taxon>Eukaryota</taxon>
        <taxon>Fungi</taxon>
        <taxon>Fungi incertae sedis</taxon>
        <taxon>Mucoromycota</taxon>
        <taxon>Glomeromycotina</taxon>
        <taxon>Glomeromycetes</taxon>
        <taxon>Diversisporales</taxon>
        <taxon>Gigasporaceae</taxon>
        <taxon>Scutellospora</taxon>
    </lineage>
</organism>
<feature type="non-terminal residue" evidence="1">
    <location>
        <position position="157"/>
    </location>
</feature>
<sequence>MVKECSYSSLLTSLIQNIVKNYFEDSLPFSIELVNAVIHQRRFIDDMVFNQSVNEYANQSKAINRYKKFLILIKSNRKNLVPTKDIDLCWHTHMLYAPHYRCFTKKYLGKIMNYDNKISESILSENFDETSNIWREKFNESYDDNTPIKIQSRNWYQ</sequence>
<accession>A0ACA9JWY6</accession>
<proteinExistence type="predicted"/>
<dbReference type="EMBL" id="CAJVPM010000285">
    <property type="protein sequence ID" value="CAG8440388.1"/>
    <property type="molecule type" value="Genomic_DNA"/>
</dbReference>
<evidence type="ECO:0000313" key="1">
    <source>
        <dbReference type="EMBL" id="CAG8440388.1"/>
    </source>
</evidence>
<protein>
    <submittedName>
        <fullName evidence="1">797_t:CDS:1</fullName>
    </submittedName>
</protein>
<gene>
    <name evidence="1" type="ORF">SCALOS_LOCUS579</name>
</gene>
<name>A0ACA9JWY6_9GLOM</name>